<evidence type="ECO:0000313" key="2">
    <source>
        <dbReference type="EMBL" id="KAK7045900.1"/>
    </source>
</evidence>
<feature type="compositionally biased region" description="Pro residues" evidence="1">
    <location>
        <begin position="513"/>
        <end position="527"/>
    </location>
</feature>
<evidence type="ECO:0000313" key="3">
    <source>
        <dbReference type="Proteomes" id="UP001383192"/>
    </source>
</evidence>
<feature type="region of interest" description="Disordered" evidence="1">
    <location>
        <begin position="596"/>
        <end position="656"/>
    </location>
</feature>
<feature type="region of interest" description="Disordered" evidence="1">
    <location>
        <begin position="451"/>
        <end position="556"/>
    </location>
</feature>
<proteinExistence type="predicted"/>
<feature type="compositionally biased region" description="Low complexity" evidence="1">
    <location>
        <begin position="637"/>
        <end position="656"/>
    </location>
</feature>
<feature type="region of interest" description="Disordered" evidence="1">
    <location>
        <begin position="383"/>
        <end position="408"/>
    </location>
</feature>
<name>A0AAW0D3Y3_9AGAR</name>
<dbReference type="Proteomes" id="UP001383192">
    <property type="component" value="Unassembled WGS sequence"/>
</dbReference>
<protein>
    <submittedName>
        <fullName evidence="2">Uncharacterized protein</fullName>
    </submittedName>
</protein>
<dbReference type="AlphaFoldDB" id="A0AAW0D3Y3"/>
<reference evidence="2 3" key="1">
    <citation type="submission" date="2024-01" db="EMBL/GenBank/DDBJ databases">
        <title>A draft genome for a cacao thread blight-causing isolate of Paramarasmius palmivorus.</title>
        <authorList>
            <person name="Baruah I.K."/>
            <person name="Bukari Y."/>
            <person name="Amoako-Attah I."/>
            <person name="Meinhardt L.W."/>
            <person name="Bailey B.A."/>
            <person name="Cohen S.P."/>
        </authorList>
    </citation>
    <scope>NUCLEOTIDE SEQUENCE [LARGE SCALE GENOMIC DNA]</scope>
    <source>
        <strain evidence="2 3">GH-12</strain>
    </source>
</reference>
<sequence length="656" mass="70970">MRWVKDFVANLNHRYNKRYPPSLPHDQEPTPEHLASVNDEAPDPETMFPLRRPSQSDEEFEAVVREHEKLKGVIVYRGAQVSRWMKYHHDKSLGIKSKDNLFAKLMSKLTGSTIAEPKRKARGYDLWAKGNPDRVQALFEERMKELGAAGPDGVQLNGVSVAGDLVKADHSAAEALDGEREEQEKRAGASEGIQNEEEGDERKGKKGKGAKKRKFVKKGQNAFVQNVYDRLSPEEKKPWEDAVQEDWDKRVADYKASLDAGFSTEPQARQDCIARLPSFVQPILDGITEATGMHCTLTVGGPEPVDMGRLNVVSFHSGETLSSPALNFGEACQEGYRNFFIPLYGSYLRKCFTVEECKSCALPKKNQCLEAILLGEGRANFDNLDTPGIPRERPSSGGDTGGSESGVIGGVVAATNPAVGSGSKTVSSVEHQLPKFNCIQPLLNLSSGSSKLLQKEEASHDRSNPRTGTLDSTGLIAEPAQRQLDLTSPPPSPLLSGALTPPRRDQNVTLSSSPPPGSPPITIPPSTPNRVSSPLYPPSPEGSIATADLGIPPTMDGYEMDVDVAKAEPMKAMEHATPASGTRTGKQRRINHAIVEPEVTPSVSTRKSSRKSTHTTGNVSTSALFTSSSPAKQKRNSTTAHITHAPTASSASASMS</sequence>
<feature type="compositionally biased region" description="Polar residues" evidence="1">
    <location>
        <begin position="617"/>
        <end position="631"/>
    </location>
</feature>
<feature type="compositionally biased region" description="Basic and acidic residues" evidence="1">
    <location>
        <begin position="453"/>
        <end position="464"/>
    </location>
</feature>
<accession>A0AAW0D3Y3</accession>
<comment type="caution">
    <text evidence="2">The sequence shown here is derived from an EMBL/GenBank/DDBJ whole genome shotgun (WGS) entry which is preliminary data.</text>
</comment>
<dbReference type="EMBL" id="JAYKXP010000023">
    <property type="protein sequence ID" value="KAK7045900.1"/>
    <property type="molecule type" value="Genomic_DNA"/>
</dbReference>
<keyword evidence="3" id="KW-1185">Reference proteome</keyword>
<feature type="region of interest" description="Disordered" evidence="1">
    <location>
        <begin position="172"/>
        <end position="212"/>
    </location>
</feature>
<evidence type="ECO:0000256" key="1">
    <source>
        <dbReference type="SAM" id="MobiDB-lite"/>
    </source>
</evidence>
<feature type="region of interest" description="Disordered" evidence="1">
    <location>
        <begin position="15"/>
        <end position="54"/>
    </location>
</feature>
<gene>
    <name evidence="2" type="ORF">VNI00_007331</name>
</gene>
<organism evidence="2 3">
    <name type="scientific">Paramarasmius palmivorus</name>
    <dbReference type="NCBI Taxonomy" id="297713"/>
    <lineage>
        <taxon>Eukaryota</taxon>
        <taxon>Fungi</taxon>
        <taxon>Dikarya</taxon>
        <taxon>Basidiomycota</taxon>
        <taxon>Agaricomycotina</taxon>
        <taxon>Agaricomycetes</taxon>
        <taxon>Agaricomycetidae</taxon>
        <taxon>Agaricales</taxon>
        <taxon>Marasmiineae</taxon>
        <taxon>Marasmiaceae</taxon>
        <taxon>Paramarasmius</taxon>
    </lineage>
</organism>
<feature type="compositionally biased region" description="Gly residues" evidence="1">
    <location>
        <begin position="398"/>
        <end position="408"/>
    </location>
</feature>